<feature type="transmembrane region" description="Helical" evidence="1">
    <location>
        <begin position="93"/>
        <end position="113"/>
    </location>
</feature>
<keyword evidence="1" id="KW-0812">Transmembrane</keyword>
<reference evidence="2 3" key="1">
    <citation type="submission" date="2024-06" db="EMBL/GenBank/DDBJ databases">
        <title>Sorghum-associated microbial communities from plants grown in Nebraska, USA.</title>
        <authorList>
            <person name="Schachtman D."/>
        </authorList>
    </citation>
    <scope>NUCLEOTIDE SEQUENCE [LARGE SCALE GENOMIC DNA]</scope>
    <source>
        <strain evidence="2 3">2709</strain>
    </source>
</reference>
<feature type="transmembrane region" description="Helical" evidence="1">
    <location>
        <begin position="6"/>
        <end position="30"/>
    </location>
</feature>
<evidence type="ECO:0000256" key="1">
    <source>
        <dbReference type="SAM" id="Phobius"/>
    </source>
</evidence>
<dbReference type="InterPro" id="IPR008407">
    <property type="entry name" value="Brnchd-chn_aa_trnsp_AzlD"/>
</dbReference>
<name>A0ABV2Q7S2_9BURK</name>
<dbReference type="RefSeq" id="WP_354443114.1">
    <property type="nucleotide sequence ID" value="NZ_JBEPSH010000004.1"/>
</dbReference>
<accession>A0ABV2Q7S2</accession>
<keyword evidence="3" id="KW-1185">Reference proteome</keyword>
<dbReference type="EMBL" id="JBEPSH010000004">
    <property type="protein sequence ID" value="MET4577052.1"/>
    <property type="molecule type" value="Genomic_DNA"/>
</dbReference>
<evidence type="ECO:0000313" key="3">
    <source>
        <dbReference type="Proteomes" id="UP001549320"/>
    </source>
</evidence>
<dbReference type="Pfam" id="PF05437">
    <property type="entry name" value="AzlD"/>
    <property type="match status" value="1"/>
</dbReference>
<evidence type="ECO:0000313" key="2">
    <source>
        <dbReference type="EMBL" id="MET4577052.1"/>
    </source>
</evidence>
<comment type="caution">
    <text evidence="2">The sequence shown here is derived from an EMBL/GenBank/DDBJ whole genome shotgun (WGS) entry which is preliminary data.</text>
</comment>
<keyword evidence="1" id="KW-0472">Membrane</keyword>
<feature type="transmembrane region" description="Helical" evidence="1">
    <location>
        <begin position="68"/>
        <end position="86"/>
    </location>
</feature>
<organism evidence="2 3">
    <name type="scientific">Ottowia thiooxydans</name>
    <dbReference type="NCBI Taxonomy" id="219182"/>
    <lineage>
        <taxon>Bacteria</taxon>
        <taxon>Pseudomonadati</taxon>
        <taxon>Pseudomonadota</taxon>
        <taxon>Betaproteobacteria</taxon>
        <taxon>Burkholderiales</taxon>
        <taxon>Comamonadaceae</taxon>
        <taxon>Ottowia</taxon>
    </lineage>
</organism>
<sequence>MAETDGWTLLVILGLTVISVVTRSFFFISERPWKLPYWAQRGLQYAPIAALAAVITPDIFMLDGELTAPWRDARVLAAIAATAFYFWRRRSSLVLPATIGVGMAVYLPLRLWLGW</sequence>
<proteinExistence type="predicted"/>
<gene>
    <name evidence="2" type="ORF">ABIE13_002163</name>
</gene>
<protein>
    <submittedName>
        <fullName evidence="2">Branched-subunit amino acid transport protein</fullName>
    </submittedName>
</protein>
<keyword evidence="1" id="KW-1133">Transmembrane helix</keyword>
<dbReference type="Proteomes" id="UP001549320">
    <property type="component" value="Unassembled WGS sequence"/>
</dbReference>